<dbReference type="Proteomes" id="UP000188388">
    <property type="component" value="Unassembled WGS sequence"/>
</dbReference>
<keyword evidence="5" id="KW-0676">Redox-active center</keyword>
<dbReference type="GO" id="GO:0045454">
    <property type="term" value="P:cell redox homeostasis"/>
    <property type="evidence" value="ECO:0007669"/>
    <property type="project" value="TreeGrafter"/>
</dbReference>
<dbReference type="PROSITE" id="PS00194">
    <property type="entry name" value="THIOREDOXIN_1"/>
    <property type="match status" value="1"/>
</dbReference>
<keyword evidence="4" id="KW-1015">Disulfide bond</keyword>
<dbReference type="NCBIfam" id="TIGR01068">
    <property type="entry name" value="thioredoxin"/>
    <property type="match status" value="1"/>
</dbReference>
<protein>
    <recommendedName>
        <fullName evidence="6">Thioredoxin</fullName>
    </recommendedName>
</protein>
<evidence type="ECO:0000313" key="8">
    <source>
        <dbReference type="EMBL" id="SIT58951.1"/>
    </source>
</evidence>
<dbReference type="SUPFAM" id="SSF52833">
    <property type="entry name" value="Thioredoxin-like"/>
    <property type="match status" value="1"/>
</dbReference>
<evidence type="ECO:0000256" key="6">
    <source>
        <dbReference type="NCBIfam" id="TIGR01068"/>
    </source>
</evidence>
<reference evidence="9" key="1">
    <citation type="submission" date="2017-01" db="EMBL/GenBank/DDBJ databases">
        <authorList>
            <person name="Brunel B."/>
        </authorList>
    </citation>
    <scope>NUCLEOTIDE SEQUENCE [LARGE SCALE GENOMIC DNA]</scope>
</reference>
<keyword evidence="2" id="KW-0813">Transport</keyword>
<organism evidence="8 9">
    <name type="scientific">Mesorhizobium prunaredense</name>
    <dbReference type="NCBI Taxonomy" id="1631249"/>
    <lineage>
        <taxon>Bacteria</taxon>
        <taxon>Pseudomonadati</taxon>
        <taxon>Pseudomonadota</taxon>
        <taxon>Alphaproteobacteria</taxon>
        <taxon>Hyphomicrobiales</taxon>
        <taxon>Phyllobacteriaceae</taxon>
        <taxon>Mesorhizobium</taxon>
    </lineage>
</organism>
<evidence type="ECO:0000256" key="4">
    <source>
        <dbReference type="ARBA" id="ARBA00023157"/>
    </source>
</evidence>
<name>A0A1R3VGD0_9HYPH</name>
<dbReference type="FunFam" id="3.40.30.10:FF:000001">
    <property type="entry name" value="Thioredoxin"/>
    <property type="match status" value="1"/>
</dbReference>
<evidence type="ECO:0000313" key="9">
    <source>
        <dbReference type="Proteomes" id="UP000188388"/>
    </source>
</evidence>
<comment type="similarity">
    <text evidence="1">Belongs to the thioredoxin family.</text>
</comment>
<evidence type="ECO:0000256" key="1">
    <source>
        <dbReference type="ARBA" id="ARBA00008987"/>
    </source>
</evidence>
<dbReference type="InterPro" id="IPR017937">
    <property type="entry name" value="Thioredoxin_CS"/>
</dbReference>
<dbReference type="Gene3D" id="3.40.30.10">
    <property type="entry name" value="Glutaredoxin"/>
    <property type="match status" value="1"/>
</dbReference>
<dbReference type="InterPro" id="IPR013766">
    <property type="entry name" value="Thioredoxin_domain"/>
</dbReference>
<evidence type="ECO:0000259" key="7">
    <source>
        <dbReference type="PROSITE" id="PS51352"/>
    </source>
</evidence>
<accession>A0A1R3VGD0</accession>
<dbReference type="GO" id="GO:0015035">
    <property type="term" value="F:protein-disulfide reductase activity"/>
    <property type="evidence" value="ECO:0007669"/>
    <property type="project" value="UniProtKB-UniRule"/>
</dbReference>
<dbReference type="PANTHER" id="PTHR45663">
    <property type="entry name" value="GEO12009P1"/>
    <property type="match status" value="1"/>
</dbReference>
<dbReference type="GO" id="GO:0005829">
    <property type="term" value="C:cytosol"/>
    <property type="evidence" value="ECO:0007669"/>
    <property type="project" value="TreeGrafter"/>
</dbReference>
<dbReference type="InterPro" id="IPR036249">
    <property type="entry name" value="Thioredoxin-like_sf"/>
</dbReference>
<dbReference type="PROSITE" id="PS51352">
    <property type="entry name" value="THIOREDOXIN_2"/>
    <property type="match status" value="1"/>
</dbReference>
<keyword evidence="3" id="KW-0249">Electron transport</keyword>
<dbReference type="STRING" id="1631249.BQ8794_60260"/>
<dbReference type="EMBL" id="FTPD01000056">
    <property type="protein sequence ID" value="SIT58951.1"/>
    <property type="molecule type" value="Genomic_DNA"/>
</dbReference>
<dbReference type="Pfam" id="PF00085">
    <property type="entry name" value="Thioredoxin"/>
    <property type="match status" value="1"/>
</dbReference>
<dbReference type="PANTHER" id="PTHR45663:SF11">
    <property type="entry name" value="GEO12009P1"/>
    <property type="match status" value="1"/>
</dbReference>
<sequence>MGMTQEKLVVCGKCGGVNRLPPGRDAGEARCGKCGSRLFSGHPADVDAQSFDRQVTRSSLPVVVDIWAPWCGPCKMMAPAYEAAANELEPHVRLIKLNSDNEQAVAARLGIRGIPTMILFHGGQEVARTSGAMTAGQIVRWVRDHLPTAAA</sequence>
<feature type="domain" description="Thioredoxin" evidence="7">
    <location>
        <begin position="20"/>
        <end position="147"/>
    </location>
</feature>
<dbReference type="CDD" id="cd02947">
    <property type="entry name" value="TRX_family"/>
    <property type="match status" value="1"/>
</dbReference>
<dbReference type="PRINTS" id="PR00421">
    <property type="entry name" value="THIOREDOXIN"/>
</dbReference>
<gene>
    <name evidence="8" type="ORF">BQ8794_60260</name>
</gene>
<dbReference type="NCBIfam" id="NF008229">
    <property type="entry name" value="PRK10996.1"/>
    <property type="match status" value="1"/>
</dbReference>
<dbReference type="InterPro" id="IPR005746">
    <property type="entry name" value="Thioredoxin"/>
</dbReference>
<proteinExistence type="inferred from homology"/>
<dbReference type="AlphaFoldDB" id="A0A1R3VGD0"/>
<evidence type="ECO:0000256" key="2">
    <source>
        <dbReference type="ARBA" id="ARBA00022448"/>
    </source>
</evidence>
<evidence type="ECO:0000256" key="3">
    <source>
        <dbReference type="ARBA" id="ARBA00022982"/>
    </source>
</evidence>
<dbReference type="Gene3D" id="2.30.30.380">
    <property type="entry name" value="Zn-finger domain of Sec23/24"/>
    <property type="match status" value="1"/>
</dbReference>
<keyword evidence="9" id="KW-1185">Reference proteome</keyword>
<evidence type="ECO:0000256" key="5">
    <source>
        <dbReference type="ARBA" id="ARBA00023284"/>
    </source>
</evidence>